<dbReference type="InterPro" id="IPR011009">
    <property type="entry name" value="Kinase-like_dom_sf"/>
</dbReference>
<evidence type="ECO:0000313" key="6">
    <source>
        <dbReference type="Proteomes" id="UP000192578"/>
    </source>
</evidence>
<dbReference type="Gene3D" id="3.30.200.20">
    <property type="entry name" value="Phosphorylase Kinase, domain 1"/>
    <property type="match status" value="1"/>
</dbReference>
<keyword evidence="5" id="KW-0808">Transferase</keyword>
<dbReference type="InterPro" id="IPR000719">
    <property type="entry name" value="Prot_kinase_dom"/>
</dbReference>
<dbReference type="OrthoDB" id="10466638at2759"/>
<dbReference type="PROSITE" id="PS00108">
    <property type="entry name" value="PROTEIN_KINASE_ST"/>
    <property type="match status" value="1"/>
</dbReference>
<proteinExistence type="predicted"/>
<comment type="caution">
    <text evidence="5">The sequence shown here is derived from an EMBL/GenBank/DDBJ whole genome shotgun (WGS) entry which is preliminary data.</text>
</comment>
<dbReference type="SMART" id="SM00220">
    <property type="entry name" value="S_TKc"/>
    <property type="match status" value="1"/>
</dbReference>
<protein>
    <submittedName>
        <fullName evidence="5">Cyclin-dependent kinase-like 2</fullName>
    </submittedName>
</protein>
<keyword evidence="5" id="KW-0418">Kinase</keyword>
<evidence type="ECO:0000256" key="3">
    <source>
        <dbReference type="SAM" id="MobiDB-lite"/>
    </source>
</evidence>
<feature type="region of interest" description="Disordered" evidence="3">
    <location>
        <begin position="372"/>
        <end position="395"/>
    </location>
</feature>
<dbReference type="GO" id="GO:0004672">
    <property type="term" value="F:protein kinase activity"/>
    <property type="evidence" value="ECO:0007669"/>
    <property type="project" value="InterPro"/>
</dbReference>
<dbReference type="Proteomes" id="UP000192578">
    <property type="component" value="Unassembled WGS sequence"/>
</dbReference>
<evidence type="ECO:0000256" key="2">
    <source>
        <dbReference type="ARBA" id="ARBA00022840"/>
    </source>
</evidence>
<gene>
    <name evidence="5" type="ORF">BV898_06440</name>
</gene>
<dbReference type="PROSITE" id="PS50011">
    <property type="entry name" value="PROTEIN_KINASE_DOM"/>
    <property type="match status" value="1"/>
</dbReference>
<evidence type="ECO:0000313" key="5">
    <source>
        <dbReference type="EMBL" id="OQV19449.1"/>
    </source>
</evidence>
<dbReference type="Pfam" id="PF00069">
    <property type="entry name" value="Pkinase"/>
    <property type="match status" value="1"/>
</dbReference>
<dbReference type="PANTHER" id="PTHR24055">
    <property type="entry name" value="MITOGEN-ACTIVATED PROTEIN KINASE"/>
    <property type="match status" value="1"/>
</dbReference>
<name>A0A1W0WW75_HYPEX</name>
<evidence type="ECO:0000259" key="4">
    <source>
        <dbReference type="PROSITE" id="PS50011"/>
    </source>
</evidence>
<evidence type="ECO:0000256" key="1">
    <source>
        <dbReference type="ARBA" id="ARBA00022741"/>
    </source>
</evidence>
<keyword evidence="6" id="KW-1185">Reference proteome</keyword>
<dbReference type="EMBL" id="MTYJ01000038">
    <property type="protein sequence ID" value="OQV19449.1"/>
    <property type="molecule type" value="Genomic_DNA"/>
</dbReference>
<dbReference type="GO" id="GO:0005524">
    <property type="term" value="F:ATP binding"/>
    <property type="evidence" value="ECO:0007669"/>
    <property type="project" value="UniProtKB-KW"/>
</dbReference>
<sequence length="495" mass="56171">MSSYRAYEFIRELGKGSYGDIVAIKCFTTETKDYASVQKGILMESTALRELRYENVVRMLHIFVENLRFYLVFEYMDKTLLDVIQEAPKKLLGCGPRTRLFCFQLLRALAFIHSKNFVHRDVKPENILIGSNNVLKLADFGFAIKNSHPGQRYSTCIATRWYRAPELLTGDYYYGRGVDVWAAGAVMVEMILGQPLAAGANDAEQIVKTIELVGDFPPHMLSRTRRKDLPTAVKNPIPLFAGLDTLLTGQPDLYVSLIKFCLIPDPQKRPGADALLLHSLFNHNDQYYPSDTIAEIRQNLVMCSRNTAARFQSFLHNRDLYKKAAREMLQNPNAPISTASMSRFRQMGMDEHVLRQMAEMISIERRFPPDFLTQSPELYGTEGQSQRDRAQQQHQPRLVEKYNLIGQSKPGVYFQSAGSKSNVLKREQPVQGQGSTVLWRRSEADMANSPMIQPSNPWSNFSVGKTFPSASVKAVPLTTNQSVTTQHLTQREEGR</sequence>
<dbReference type="InterPro" id="IPR050117">
    <property type="entry name" value="MAPK"/>
</dbReference>
<organism evidence="5 6">
    <name type="scientific">Hypsibius exemplaris</name>
    <name type="common">Freshwater tardigrade</name>
    <dbReference type="NCBI Taxonomy" id="2072580"/>
    <lineage>
        <taxon>Eukaryota</taxon>
        <taxon>Metazoa</taxon>
        <taxon>Ecdysozoa</taxon>
        <taxon>Tardigrada</taxon>
        <taxon>Eutardigrada</taxon>
        <taxon>Parachela</taxon>
        <taxon>Hypsibioidea</taxon>
        <taxon>Hypsibiidae</taxon>
        <taxon>Hypsibius</taxon>
    </lineage>
</organism>
<keyword evidence="2" id="KW-0067">ATP-binding</keyword>
<feature type="domain" description="Protein kinase" evidence="4">
    <location>
        <begin position="7"/>
        <end position="281"/>
    </location>
</feature>
<dbReference type="Gene3D" id="1.10.510.10">
    <property type="entry name" value="Transferase(Phosphotransferase) domain 1"/>
    <property type="match status" value="1"/>
</dbReference>
<dbReference type="SUPFAM" id="SSF56112">
    <property type="entry name" value="Protein kinase-like (PK-like)"/>
    <property type="match status" value="1"/>
</dbReference>
<dbReference type="AlphaFoldDB" id="A0A1W0WW75"/>
<keyword evidence="1" id="KW-0547">Nucleotide-binding</keyword>
<reference evidence="6" key="1">
    <citation type="submission" date="2017-01" db="EMBL/GenBank/DDBJ databases">
        <title>Comparative genomics of anhydrobiosis in the tardigrade Hypsibius dujardini.</title>
        <authorList>
            <person name="Yoshida Y."/>
            <person name="Koutsovoulos G."/>
            <person name="Laetsch D."/>
            <person name="Stevens L."/>
            <person name="Kumar S."/>
            <person name="Horikawa D."/>
            <person name="Ishino K."/>
            <person name="Komine S."/>
            <person name="Tomita M."/>
            <person name="Blaxter M."/>
            <person name="Arakawa K."/>
        </authorList>
    </citation>
    <scope>NUCLEOTIDE SEQUENCE [LARGE SCALE GENOMIC DNA]</scope>
    <source>
        <strain evidence="6">Z151</strain>
    </source>
</reference>
<accession>A0A1W0WW75</accession>
<dbReference type="InterPro" id="IPR008271">
    <property type="entry name" value="Ser/Thr_kinase_AS"/>
</dbReference>